<evidence type="ECO:0000313" key="2">
    <source>
        <dbReference type="EMBL" id="RIX27391.1"/>
    </source>
</evidence>
<evidence type="ECO:0000259" key="1">
    <source>
        <dbReference type="Pfam" id="PF07238"/>
    </source>
</evidence>
<comment type="caution">
    <text evidence="2">The sequence shown here is derived from an EMBL/GenBank/DDBJ whole genome shotgun (WGS) entry which is preliminary data.</text>
</comment>
<organism evidence="2 3">
    <name type="scientific">Sphingomonas edaphi</name>
    <dbReference type="NCBI Taxonomy" id="2315689"/>
    <lineage>
        <taxon>Bacteria</taxon>
        <taxon>Pseudomonadati</taxon>
        <taxon>Pseudomonadota</taxon>
        <taxon>Alphaproteobacteria</taxon>
        <taxon>Sphingomonadales</taxon>
        <taxon>Sphingomonadaceae</taxon>
        <taxon>Sphingomonas</taxon>
    </lineage>
</organism>
<dbReference type="InterPro" id="IPR009875">
    <property type="entry name" value="PilZ_domain"/>
</dbReference>
<accession>A0A418PZ04</accession>
<dbReference type="Proteomes" id="UP000285023">
    <property type="component" value="Unassembled WGS sequence"/>
</dbReference>
<name>A0A418PZ04_9SPHN</name>
<sequence length="148" mass="16909">MYLCRTSDLSTPTQRRRKHPRFGIQCRARIQIGQRHYAGYIQDISEGGAKLRTVTSIRRLGVVILRLPDLPPLKCRLRWTDTYHAGVIFELPLTKDELRSWVTNRVAHIALNTGPEPDCELVEAIEEVAATDSNQWSVVGRKLTRNFG</sequence>
<feature type="domain" description="PilZ" evidence="1">
    <location>
        <begin position="16"/>
        <end position="98"/>
    </location>
</feature>
<dbReference type="EMBL" id="QXTF01000003">
    <property type="protein sequence ID" value="RIX27391.1"/>
    <property type="molecule type" value="Genomic_DNA"/>
</dbReference>
<reference evidence="2 3" key="1">
    <citation type="submission" date="2018-09" db="EMBL/GenBank/DDBJ databases">
        <title>Sphingomonas sp. DAC4.</title>
        <authorList>
            <person name="Seo T."/>
        </authorList>
    </citation>
    <scope>NUCLEOTIDE SEQUENCE [LARGE SCALE GENOMIC DNA]</scope>
    <source>
        <strain evidence="2 3">DAC4</strain>
    </source>
</reference>
<dbReference type="Pfam" id="PF07238">
    <property type="entry name" value="PilZ"/>
    <property type="match status" value="1"/>
</dbReference>
<evidence type="ECO:0000313" key="3">
    <source>
        <dbReference type="Proteomes" id="UP000285023"/>
    </source>
</evidence>
<dbReference type="RefSeq" id="WP_119533544.1">
    <property type="nucleotide sequence ID" value="NZ_QXTF01000003.1"/>
</dbReference>
<gene>
    <name evidence="2" type="ORF">D3M59_10135</name>
</gene>
<protein>
    <submittedName>
        <fullName evidence="2">PilZ domain-containing protein</fullName>
    </submittedName>
</protein>
<proteinExistence type="predicted"/>
<dbReference type="GO" id="GO:0035438">
    <property type="term" value="F:cyclic-di-GMP binding"/>
    <property type="evidence" value="ECO:0007669"/>
    <property type="project" value="InterPro"/>
</dbReference>
<dbReference type="Gene3D" id="2.40.10.220">
    <property type="entry name" value="predicted glycosyltransferase like domains"/>
    <property type="match status" value="1"/>
</dbReference>
<dbReference type="SUPFAM" id="SSF141371">
    <property type="entry name" value="PilZ domain-like"/>
    <property type="match status" value="1"/>
</dbReference>
<dbReference type="AlphaFoldDB" id="A0A418PZ04"/>
<keyword evidence="3" id="KW-1185">Reference proteome</keyword>